<feature type="region of interest" description="Disordered" evidence="1">
    <location>
        <begin position="145"/>
        <end position="169"/>
    </location>
</feature>
<feature type="compositionally biased region" description="Basic and acidic residues" evidence="1">
    <location>
        <begin position="145"/>
        <end position="154"/>
    </location>
</feature>
<proteinExistence type="predicted"/>
<evidence type="ECO:0000256" key="1">
    <source>
        <dbReference type="SAM" id="MobiDB-lite"/>
    </source>
</evidence>
<gene>
    <name evidence="2" type="ORF">GALL_478530</name>
</gene>
<comment type="caution">
    <text evidence="2">The sequence shown here is derived from an EMBL/GenBank/DDBJ whole genome shotgun (WGS) entry which is preliminary data.</text>
</comment>
<feature type="compositionally biased region" description="Basic and acidic residues" evidence="1">
    <location>
        <begin position="7"/>
        <end position="19"/>
    </location>
</feature>
<feature type="compositionally biased region" description="Basic residues" evidence="1">
    <location>
        <begin position="155"/>
        <end position="165"/>
    </location>
</feature>
<feature type="region of interest" description="Disordered" evidence="1">
    <location>
        <begin position="1"/>
        <end position="23"/>
    </location>
</feature>
<dbReference type="AlphaFoldDB" id="A0A1J5Q3T4"/>
<dbReference type="EMBL" id="MLJW01004156">
    <property type="protein sequence ID" value="OIQ70533.1"/>
    <property type="molecule type" value="Genomic_DNA"/>
</dbReference>
<feature type="region of interest" description="Disordered" evidence="1">
    <location>
        <begin position="82"/>
        <end position="120"/>
    </location>
</feature>
<organism evidence="2">
    <name type="scientific">mine drainage metagenome</name>
    <dbReference type="NCBI Taxonomy" id="410659"/>
    <lineage>
        <taxon>unclassified sequences</taxon>
        <taxon>metagenomes</taxon>
        <taxon>ecological metagenomes</taxon>
    </lineage>
</organism>
<feature type="compositionally biased region" description="Basic residues" evidence="1">
    <location>
        <begin position="85"/>
        <end position="94"/>
    </location>
</feature>
<reference evidence="2" key="1">
    <citation type="submission" date="2016-10" db="EMBL/GenBank/DDBJ databases">
        <title>Sequence of Gallionella enrichment culture.</title>
        <authorList>
            <person name="Poehlein A."/>
            <person name="Muehling M."/>
            <person name="Daniel R."/>
        </authorList>
    </citation>
    <scope>NUCLEOTIDE SEQUENCE</scope>
</reference>
<protein>
    <submittedName>
        <fullName evidence="2">Uncharacterized protein</fullName>
    </submittedName>
</protein>
<sequence>MAGVEVVADRDAHQEHEAGDDPVILGRKRQRVVVRQHQEQHRQGKVVVVRAALLGDLAIFRVRLAPGLQVRHHDALVRHDDEKHVGRHNRRGKRAQMQQRRATGKDVSIAPAHRDKDDIKPDHQPRVVVAKLRLADQVIHDPANHKRADRDANRLRHRQRHHRRVDQKEVRAEVIDQDHHGKARHPGHVAFPFEPDQMVRHRLGRHQIFLDVVKPAAMHLPLFAIRARRQIAVAVQAKVKRDEIER</sequence>
<name>A0A1J5Q3T4_9ZZZZ</name>
<accession>A0A1J5Q3T4</accession>
<evidence type="ECO:0000313" key="2">
    <source>
        <dbReference type="EMBL" id="OIQ70533.1"/>
    </source>
</evidence>